<dbReference type="InterPro" id="IPR036942">
    <property type="entry name" value="Beta-barrel_TonB_sf"/>
</dbReference>
<evidence type="ECO:0000256" key="9">
    <source>
        <dbReference type="ARBA" id="ARBA00023237"/>
    </source>
</evidence>
<dbReference type="PROSITE" id="PS52016">
    <property type="entry name" value="TONB_DEPENDENT_REC_3"/>
    <property type="match status" value="1"/>
</dbReference>
<keyword evidence="2 10" id="KW-0813">Transport</keyword>
<evidence type="ECO:0000259" key="13">
    <source>
        <dbReference type="Pfam" id="PF07715"/>
    </source>
</evidence>
<dbReference type="Pfam" id="PF00593">
    <property type="entry name" value="TonB_dep_Rec_b-barrel"/>
    <property type="match status" value="1"/>
</dbReference>
<comment type="subcellular location">
    <subcellularLocation>
        <location evidence="1 10">Cell outer membrane</location>
        <topology evidence="1 10">Multi-pass membrane protein</topology>
    </subcellularLocation>
</comment>
<dbReference type="Pfam" id="PF07715">
    <property type="entry name" value="Plug"/>
    <property type="match status" value="1"/>
</dbReference>
<evidence type="ECO:0000256" key="4">
    <source>
        <dbReference type="ARBA" id="ARBA00022692"/>
    </source>
</evidence>
<keyword evidence="8 10" id="KW-0472">Membrane</keyword>
<dbReference type="Gene3D" id="2.40.170.20">
    <property type="entry name" value="TonB-dependent receptor, beta-barrel domain"/>
    <property type="match status" value="1"/>
</dbReference>
<feature type="domain" description="TonB-dependent receptor plug" evidence="13">
    <location>
        <begin position="10"/>
        <end position="119"/>
    </location>
</feature>
<dbReference type="GO" id="GO:0044718">
    <property type="term" value="P:siderophore transmembrane transport"/>
    <property type="evidence" value="ECO:0007669"/>
    <property type="project" value="TreeGrafter"/>
</dbReference>
<name>A0A916Y3Y5_9HYPH</name>
<keyword evidence="15" id="KW-1185">Reference proteome</keyword>
<evidence type="ECO:0000256" key="7">
    <source>
        <dbReference type="ARBA" id="ARBA00023077"/>
    </source>
</evidence>
<dbReference type="GO" id="GO:0015344">
    <property type="term" value="F:siderophore uptake transmembrane transporter activity"/>
    <property type="evidence" value="ECO:0007669"/>
    <property type="project" value="TreeGrafter"/>
</dbReference>
<dbReference type="InterPro" id="IPR012910">
    <property type="entry name" value="Plug_dom"/>
</dbReference>
<evidence type="ECO:0000259" key="12">
    <source>
        <dbReference type="Pfam" id="PF00593"/>
    </source>
</evidence>
<evidence type="ECO:0000256" key="10">
    <source>
        <dbReference type="PROSITE-ProRule" id="PRU01360"/>
    </source>
</evidence>
<gene>
    <name evidence="14" type="primary">bfrA</name>
    <name evidence="14" type="ORF">GCM10011335_34660</name>
</gene>
<evidence type="ECO:0000313" key="15">
    <source>
        <dbReference type="Proteomes" id="UP000613160"/>
    </source>
</evidence>
<keyword evidence="3 10" id="KW-1134">Transmembrane beta strand</keyword>
<dbReference type="SUPFAM" id="SSF56935">
    <property type="entry name" value="Porins"/>
    <property type="match status" value="1"/>
</dbReference>
<comment type="caution">
    <text evidence="14">The sequence shown here is derived from an EMBL/GenBank/DDBJ whole genome shotgun (WGS) entry which is preliminary data.</text>
</comment>
<evidence type="ECO:0000256" key="1">
    <source>
        <dbReference type="ARBA" id="ARBA00004571"/>
    </source>
</evidence>
<evidence type="ECO:0000256" key="6">
    <source>
        <dbReference type="ARBA" id="ARBA00023065"/>
    </source>
</evidence>
<keyword evidence="4 10" id="KW-0812">Transmembrane</keyword>
<evidence type="ECO:0000313" key="14">
    <source>
        <dbReference type="EMBL" id="GGD28536.1"/>
    </source>
</evidence>
<keyword evidence="7 11" id="KW-0798">TonB box</keyword>
<dbReference type="InterPro" id="IPR000531">
    <property type="entry name" value="Beta-barrel_TonB"/>
</dbReference>
<protein>
    <submittedName>
        <fullName evidence="14">Ligand-gated channel protein</fullName>
    </submittedName>
</protein>
<evidence type="ECO:0000256" key="5">
    <source>
        <dbReference type="ARBA" id="ARBA00022729"/>
    </source>
</evidence>
<keyword evidence="9 10" id="KW-0998">Cell outer membrane</keyword>
<dbReference type="Proteomes" id="UP000613160">
    <property type="component" value="Unassembled WGS sequence"/>
</dbReference>
<dbReference type="Gene3D" id="2.170.130.10">
    <property type="entry name" value="TonB-dependent receptor, plug domain"/>
    <property type="match status" value="1"/>
</dbReference>
<evidence type="ECO:0000256" key="3">
    <source>
        <dbReference type="ARBA" id="ARBA00022452"/>
    </source>
</evidence>
<proteinExistence type="inferred from homology"/>
<evidence type="ECO:0000256" key="8">
    <source>
        <dbReference type="ARBA" id="ARBA00023136"/>
    </source>
</evidence>
<dbReference type="CDD" id="cd01347">
    <property type="entry name" value="ligand_gated_channel"/>
    <property type="match status" value="1"/>
</dbReference>
<dbReference type="PANTHER" id="PTHR30069:SF53">
    <property type="entry name" value="COLICIN I RECEPTOR-RELATED"/>
    <property type="match status" value="1"/>
</dbReference>
<evidence type="ECO:0000256" key="11">
    <source>
        <dbReference type="RuleBase" id="RU003357"/>
    </source>
</evidence>
<sequence>MTAAGFEQSVADAPASVSVITREDLDRGQFRDLTDALRNVQGVSVTGVAQEKDISIRGLPGQYTLILVDGVRQTTRDSRPNGSAGFEQSFIPPLNAIERIEVLRGPASTLYGSDAVGGVINIITRAVAASPTGSLTLEGTAQGDSRFGNSAQAQFYAGTPLISDMLGLQVWGRTYKRSEDEIASGNAAAKDGDFTARLTFAPSTDHRFFLEGGISRLEKTVSSEHTQAEGTLDRVTDNDRDHVRANYDGTFDWGTVNASVQREWGERTNYNEDALRDRFIEDLRSPEVINTVADFKTVVPFDLWGGHTLSTGAQYLGSKLIDQNPGRRTGEDEEFGVDQYALFAEDAWAITETFTLTGGVRMDYHEIYELNLSPRLYGVYRPTENWTVKGGVSTGFRAPDIRSIAPDYAYTTGGGGCYYGPASQLGSRSPCGVIVSNEELDPETSTNFEAAVLYDDLAGFKAGATLFYTDFQDKIDNDRVLNADGSFARWDLDPNYTLFRVFNIDSAVIRGAELTLGFDPLDSVSLLASYTYTDSEQQSGDYEGFPLTRTPEHAANVRVDWRTPVEGLTAFAAGFYEGEQTNAGLRVGTSGSPVYNDAGAVVARRYDGYFTADLGASYEISENLKLNGAVYNLFDKEVMPDDYNTVVEGRRFWASLNASF</sequence>
<accession>A0A916Y3Y5</accession>
<comment type="similarity">
    <text evidence="10 11">Belongs to the TonB-dependent receptor family.</text>
</comment>
<dbReference type="InterPro" id="IPR037066">
    <property type="entry name" value="Plug_dom_sf"/>
</dbReference>
<dbReference type="InterPro" id="IPR039426">
    <property type="entry name" value="TonB-dep_rcpt-like"/>
</dbReference>
<evidence type="ECO:0000256" key="2">
    <source>
        <dbReference type="ARBA" id="ARBA00022448"/>
    </source>
</evidence>
<keyword evidence="5" id="KW-0732">Signal</keyword>
<reference evidence="14" key="1">
    <citation type="journal article" date="2014" name="Int. J. Syst. Evol. Microbiol.">
        <title>Complete genome sequence of Corynebacterium casei LMG S-19264T (=DSM 44701T), isolated from a smear-ripened cheese.</title>
        <authorList>
            <consortium name="US DOE Joint Genome Institute (JGI-PGF)"/>
            <person name="Walter F."/>
            <person name="Albersmeier A."/>
            <person name="Kalinowski J."/>
            <person name="Ruckert C."/>
        </authorList>
    </citation>
    <scope>NUCLEOTIDE SEQUENCE</scope>
    <source>
        <strain evidence="14">CGMCC 1.15493</strain>
    </source>
</reference>
<dbReference type="AlphaFoldDB" id="A0A916Y3Y5"/>
<reference evidence="14" key="2">
    <citation type="submission" date="2020-09" db="EMBL/GenBank/DDBJ databases">
        <authorList>
            <person name="Sun Q."/>
            <person name="Zhou Y."/>
        </authorList>
    </citation>
    <scope>NUCLEOTIDE SEQUENCE</scope>
    <source>
        <strain evidence="14">CGMCC 1.15493</strain>
    </source>
</reference>
<dbReference type="EMBL" id="BMJJ01000009">
    <property type="protein sequence ID" value="GGD28536.1"/>
    <property type="molecule type" value="Genomic_DNA"/>
</dbReference>
<dbReference type="GO" id="GO:0009279">
    <property type="term" value="C:cell outer membrane"/>
    <property type="evidence" value="ECO:0007669"/>
    <property type="project" value="UniProtKB-SubCell"/>
</dbReference>
<keyword evidence="6" id="KW-0406">Ion transport</keyword>
<feature type="domain" description="TonB-dependent receptor-like beta-barrel" evidence="12">
    <location>
        <begin position="230"/>
        <end position="633"/>
    </location>
</feature>
<dbReference type="PANTHER" id="PTHR30069">
    <property type="entry name" value="TONB-DEPENDENT OUTER MEMBRANE RECEPTOR"/>
    <property type="match status" value="1"/>
</dbReference>
<organism evidence="14 15">
    <name type="scientific">Aureimonas glaciei</name>
    <dbReference type="NCBI Taxonomy" id="1776957"/>
    <lineage>
        <taxon>Bacteria</taxon>
        <taxon>Pseudomonadati</taxon>
        <taxon>Pseudomonadota</taxon>
        <taxon>Alphaproteobacteria</taxon>
        <taxon>Hyphomicrobiales</taxon>
        <taxon>Aurantimonadaceae</taxon>
        <taxon>Aureimonas</taxon>
    </lineage>
</organism>